<feature type="domain" description="AAA+ ATPase" evidence="6">
    <location>
        <begin position="773"/>
        <end position="912"/>
    </location>
</feature>
<protein>
    <submittedName>
        <fullName evidence="8">AAA family ATPase</fullName>
    </submittedName>
</protein>
<evidence type="ECO:0000259" key="6">
    <source>
        <dbReference type="SMART" id="SM00382"/>
    </source>
</evidence>
<dbReference type="Gene3D" id="3.40.50.300">
    <property type="entry name" value="P-loop containing nucleotide triphosphate hydrolases"/>
    <property type="match status" value="2"/>
</dbReference>
<sequence length="1044" mass="121116">MAESMQNVILTSYPEPIALCYHNFLKEEEAAKKYQKMLNLFDTTMRFLSIVAIIDYFQYATAQEKINQIMRDNLDQAEYYAWHKYFIEIIMTDNKMIGQFFAPELMSICHKNYDKCSEMIFIIEEFLSLLTPDNVKIELADTEFPELLNHYKPKLFAFLSHVEFLKNFSPVRFLGKGEQENSGQFDLYRGTQQTTVTLEVEHPSEFESENIYLFDRNRQKFLNLFPFIVKQRCDKCLGEHFFFYNGMSNQQTLLYVDFDLNHYMSLQNSESLCALGQFYVQKRLFRLAEEKYEGAFEVNQGSEKAKNGLIFCSEKLGNLYYQKDNFYRAIKKYEDALRLEPDIPRVLFNLSLAYKKLKEFDQAISILSELIKKYPNYYRAFEILGYLYEEKGMYAKALFYYNRFLKHEPNHQGLFERRKLIMKKVEVQAKEEKSAAKTSTSDEKTLTFEEMVVDITKEASDEKFKPLIGRDRELHELIEVLSCMKKNNPLIVGEPGVGKTSLVEELARRIVLGEVPHYLSSKRILQLQAATLLAGTKYRGQFEERIMMFVRELKRRKNCILFIDDLHTIISAGMTKGSSLDASNALKPELAKGEIQIIGICTYDEYRLYLEKDAAFERRFQIVKIPEPDQELCFEIVKGFKESFEKFHNVIIKENALKAVIDLPKIYLRDRYLPDKAIDLLDRSCAMVATNIVDTLDSPVNGILEVTEEDIIRTVSHLTRIPIAKIAHSHSHRFIKMEEALQTRIIGQDEAVQVVSEVIRTTKMDFDINPMRPDGVFLFVGPTGVGKTELARAMAEFLFGDEDKMLRVDMSEFTDDISTSKLIGITPGYVGYNDRNQLTDHVRNYPFSLILLDEVEKANRQVLNLFLQVFDCGRLTDGRGRTVYFNNTTFVMTSNIGAELFSRSKVGYGTPLDAQDSQFFHRNVSKGELLRVVKMTLPPEFINRIDEIVCFRALDKNDVKKIADLQLNILREKLKKDGKALILSDEALDLIVERGYSEQFGARNLTRIIRKMLLDPLAMRSLQPEWESTLTIEVDAIDEELKID</sequence>
<keyword evidence="9" id="KW-1185">Reference proteome</keyword>
<dbReference type="InterPro" id="IPR027417">
    <property type="entry name" value="P-loop_NTPase"/>
</dbReference>
<dbReference type="InterPro" id="IPR003593">
    <property type="entry name" value="AAA+_ATPase"/>
</dbReference>
<dbReference type="InterPro" id="IPR001270">
    <property type="entry name" value="ClpA/B"/>
</dbReference>
<dbReference type="InterPro" id="IPR011990">
    <property type="entry name" value="TPR-like_helical_dom_sf"/>
</dbReference>
<evidence type="ECO:0000256" key="5">
    <source>
        <dbReference type="PROSITE-ProRule" id="PRU00339"/>
    </source>
</evidence>
<evidence type="ECO:0000313" key="9">
    <source>
        <dbReference type="Proteomes" id="UP001594351"/>
    </source>
</evidence>
<dbReference type="Pfam" id="PF00004">
    <property type="entry name" value="AAA"/>
    <property type="match status" value="1"/>
</dbReference>
<feature type="domain" description="Clp ATPase C-terminal" evidence="7">
    <location>
        <begin position="954"/>
        <end position="1043"/>
    </location>
</feature>
<dbReference type="Pfam" id="PF13414">
    <property type="entry name" value="TPR_11"/>
    <property type="match status" value="1"/>
</dbReference>
<dbReference type="Gene3D" id="1.25.40.10">
    <property type="entry name" value="Tetratricopeptide repeat domain"/>
    <property type="match status" value="1"/>
</dbReference>
<evidence type="ECO:0000256" key="4">
    <source>
        <dbReference type="ARBA" id="ARBA00023186"/>
    </source>
</evidence>
<dbReference type="SUPFAM" id="SSF52540">
    <property type="entry name" value="P-loop containing nucleoside triphosphate hydrolases"/>
    <property type="match status" value="2"/>
</dbReference>
<proteinExistence type="predicted"/>
<dbReference type="PANTHER" id="PTHR11638">
    <property type="entry name" value="ATP-DEPENDENT CLP PROTEASE"/>
    <property type="match status" value="1"/>
</dbReference>
<dbReference type="InterPro" id="IPR041546">
    <property type="entry name" value="ClpA/ClpB_AAA_lid"/>
</dbReference>
<keyword evidence="5" id="KW-0802">TPR repeat</keyword>
<dbReference type="InterPro" id="IPR019489">
    <property type="entry name" value="Clp_ATPase_C"/>
</dbReference>
<reference evidence="8 9" key="1">
    <citation type="submission" date="2024-09" db="EMBL/GenBank/DDBJ databases">
        <title>Laminarin stimulates single cell rates of sulfate reduction while oxygen inhibits transcriptomic activity in coastal marine sediment.</title>
        <authorList>
            <person name="Lindsay M."/>
            <person name="Orcutt B."/>
            <person name="Emerson D."/>
            <person name="Stepanauskas R."/>
            <person name="D'Angelo T."/>
        </authorList>
    </citation>
    <scope>NUCLEOTIDE SEQUENCE [LARGE SCALE GENOMIC DNA]</scope>
    <source>
        <strain evidence="8">SAG AM-311-K15</strain>
    </source>
</reference>
<evidence type="ECO:0000256" key="3">
    <source>
        <dbReference type="ARBA" id="ARBA00022840"/>
    </source>
</evidence>
<keyword evidence="3" id="KW-0067">ATP-binding</keyword>
<feature type="repeat" description="TPR" evidence="5">
    <location>
        <begin position="378"/>
        <end position="411"/>
    </location>
</feature>
<dbReference type="PRINTS" id="PR00300">
    <property type="entry name" value="CLPPROTEASEA"/>
</dbReference>
<dbReference type="Pfam" id="PF17871">
    <property type="entry name" value="AAA_lid_9"/>
    <property type="match status" value="1"/>
</dbReference>
<organism evidence="8 9">
    <name type="scientific">candidate division CSSED10-310 bacterium</name>
    <dbReference type="NCBI Taxonomy" id="2855610"/>
    <lineage>
        <taxon>Bacteria</taxon>
        <taxon>Bacteria division CSSED10-310</taxon>
    </lineage>
</organism>
<dbReference type="SUPFAM" id="SSF48452">
    <property type="entry name" value="TPR-like"/>
    <property type="match status" value="1"/>
</dbReference>
<keyword evidence="4" id="KW-0143">Chaperone</keyword>
<keyword evidence="1" id="KW-0677">Repeat</keyword>
<evidence type="ECO:0000256" key="1">
    <source>
        <dbReference type="ARBA" id="ARBA00022737"/>
    </source>
</evidence>
<feature type="repeat" description="TPR" evidence="5">
    <location>
        <begin position="344"/>
        <end position="377"/>
    </location>
</feature>
<evidence type="ECO:0000259" key="7">
    <source>
        <dbReference type="SMART" id="SM01086"/>
    </source>
</evidence>
<name>A0ABV6YXZ2_UNCC1</name>
<dbReference type="InterPro" id="IPR050130">
    <property type="entry name" value="ClpA_ClpB"/>
</dbReference>
<dbReference type="CDD" id="cd19499">
    <property type="entry name" value="RecA-like_ClpB_Hsp104-like"/>
    <property type="match status" value="1"/>
</dbReference>
<keyword evidence="2" id="KW-0547">Nucleotide-binding</keyword>
<evidence type="ECO:0000256" key="2">
    <source>
        <dbReference type="ARBA" id="ARBA00022741"/>
    </source>
</evidence>
<dbReference type="SMART" id="SM00382">
    <property type="entry name" value="AAA"/>
    <property type="match status" value="2"/>
</dbReference>
<comment type="caution">
    <text evidence="8">The sequence shown here is derived from an EMBL/GenBank/DDBJ whole genome shotgun (WGS) entry which is preliminary data.</text>
</comment>
<dbReference type="Pfam" id="PF07724">
    <property type="entry name" value="AAA_2"/>
    <property type="match status" value="1"/>
</dbReference>
<gene>
    <name evidence="8" type="ORF">ACFL27_12750</name>
</gene>
<accession>A0ABV6YXZ2</accession>
<dbReference type="Pfam" id="PF13174">
    <property type="entry name" value="TPR_6"/>
    <property type="match status" value="1"/>
</dbReference>
<evidence type="ECO:0000313" key="8">
    <source>
        <dbReference type="EMBL" id="MFC1851055.1"/>
    </source>
</evidence>
<dbReference type="SMART" id="SM00028">
    <property type="entry name" value="TPR"/>
    <property type="match status" value="4"/>
</dbReference>
<feature type="domain" description="AAA+ ATPase" evidence="6">
    <location>
        <begin position="485"/>
        <end position="626"/>
    </location>
</feature>
<dbReference type="InterPro" id="IPR003959">
    <property type="entry name" value="ATPase_AAA_core"/>
</dbReference>
<dbReference type="Gene3D" id="1.10.8.60">
    <property type="match status" value="2"/>
</dbReference>
<dbReference type="CDD" id="cd00009">
    <property type="entry name" value="AAA"/>
    <property type="match status" value="1"/>
</dbReference>
<dbReference type="PROSITE" id="PS50005">
    <property type="entry name" value="TPR"/>
    <property type="match status" value="3"/>
</dbReference>
<dbReference type="Pfam" id="PF10431">
    <property type="entry name" value="ClpB_D2-small"/>
    <property type="match status" value="1"/>
</dbReference>
<dbReference type="InterPro" id="IPR019734">
    <property type="entry name" value="TPR_rpt"/>
</dbReference>
<dbReference type="Proteomes" id="UP001594351">
    <property type="component" value="Unassembled WGS sequence"/>
</dbReference>
<dbReference type="EMBL" id="JBHPBY010000147">
    <property type="protein sequence ID" value="MFC1851055.1"/>
    <property type="molecule type" value="Genomic_DNA"/>
</dbReference>
<dbReference type="PANTHER" id="PTHR11638:SF18">
    <property type="entry name" value="HEAT SHOCK PROTEIN 104"/>
    <property type="match status" value="1"/>
</dbReference>
<feature type="repeat" description="TPR" evidence="5">
    <location>
        <begin position="310"/>
        <end position="343"/>
    </location>
</feature>
<dbReference type="SMART" id="SM01086">
    <property type="entry name" value="ClpB_D2-small"/>
    <property type="match status" value="1"/>
</dbReference>